<feature type="transmembrane region" description="Helical" evidence="6">
    <location>
        <begin position="207"/>
        <end position="232"/>
    </location>
</feature>
<dbReference type="InterPro" id="IPR011020">
    <property type="entry name" value="HTTM-like"/>
</dbReference>
<dbReference type="EMBL" id="FQWV01000009">
    <property type="protein sequence ID" value="SHH55953.1"/>
    <property type="molecule type" value="Genomic_DNA"/>
</dbReference>
<feature type="transmembrane region" description="Helical" evidence="6">
    <location>
        <begin position="69"/>
        <end position="96"/>
    </location>
</feature>
<dbReference type="PANTHER" id="PTHR39535">
    <property type="entry name" value="SPORULATION-DELAYING PROTEIN SDPB"/>
    <property type="match status" value="1"/>
</dbReference>
<protein>
    <recommendedName>
        <fullName evidence="7">HTTM-like domain-containing protein</fullName>
    </recommendedName>
</protein>
<dbReference type="AlphaFoldDB" id="A0A1M5TZY2"/>
<keyword evidence="4 6" id="KW-0472">Membrane</keyword>
<feature type="transmembrane region" description="Helical" evidence="6">
    <location>
        <begin position="158"/>
        <end position="176"/>
    </location>
</feature>
<dbReference type="SMART" id="SM00752">
    <property type="entry name" value="HTTM"/>
    <property type="match status" value="1"/>
</dbReference>
<dbReference type="InterPro" id="IPR052964">
    <property type="entry name" value="Sporulation_signal_mat"/>
</dbReference>
<dbReference type="GO" id="GO:0012505">
    <property type="term" value="C:endomembrane system"/>
    <property type="evidence" value="ECO:0007669"/>
    <property type="project" value="UniProtKB-SubCell"/>
</dbReference>
<evidence type="ECO:0000256" key="3">
    <source>
        <dbReference type="ARBA" id="ARBA00022989"/>
    </source>
</evidence>
<dbReference type="PANTHER" id="PTHR39535:SF2">
    <property type="entry name" value="HTTM DOMAIN-CONTAINING PROTEIN"/>
    <property type="match status" value="1"/>
</dbReference>
<evidence type="ECO:0000256" key="4">
    <source>
        <dbReference type="ARBA" id="ARBA00023136"/>
    </source>
</evidence>
<dbReference type="Proteomes" id="UP000184357">
    <property type="component" value="Unassembled WGS sequence"/>
</dbReference>
<keyword evidence="3 6" id="KW-1133">Transmembrane helix</keyword>
<evidence type="ECO:0000256" key="2">
    <source>
        <dbReference type="ARBA" id="ARBA00022692"/>
    </source>
</evidence>
<evidence type="ECO:0000313" key="9">
    <source>
        <dbReference type="Proteomes" id="UP000184357"/>
    </source>
</evidence>
<accession>A0A1M5TZY2</accession>
<dbReference type="OrthoDB" id="327281at2157"/>
<comment type="subcellular location">
    <subcellularLocation>
        <location evidence="1">Endomembrane system</location>
        <topology evidence="1">Multi-pass membrane protein</topology>
    </subcellularLocation>
</comment>
<proteinExistence type="predicted"/>
<feature type="transmembrane region" description="Helical" evidence="6">
    <location>
        <begin position="21"/>
        <end position="49"/>
    </location>
</feature>
<gene>
    <name evidence="8" type="ORF">SAMN05443636_2849</name>
</gene>
<feature type="transmembrane region" description="Helical" evidence="6">
    <location>
        <begin position="244"/>
        <end position="270"/>
    </location>
</feature>
<keyword evidence="2 6" id="KW-0812">Transmembrane</keyword>
<organism evidence="8 9">
    <name type="scientific">Halobaculum gomorrense</name>
    <dbReference type="NCBI Taxonomy" id="43928"/>
    <lineage>
        <taxon>Archaea</taxon>
        <taxon>Methanobacteriati</taxon>
        <taxon>Methanobacteriota</taxon>
        <taxon>Stenosarchaea group</taxon>
        <taxon>Halobacteria</taxon>
        <taxon>Halobacteriales</taxon>
        <taxon>Haloferacaceae</taxon>
        <taxon>Halobaculum</taxon>
    </lineage>
</organism>
<dbReference type="RefSeq" id="WP_073310769.1">
    <property type="nucleotide sequence ID" value="NZ_FQWV01000009.1"/>
</dbReference>
<evidence type="ECO:0000256" key="5">
    <source>
        <dbReference type="SAM" id="MobiDB-lite"/>
    </source>
</evidence>
<feature type="domain" description="HTTM-like" evidence="7">
    <location>
        <begin position="14"/>
        <end position="277"/>
    </location>
</feature>
<reference evidence="8 9" key="1">
    <citation type="submission" date="2016-11" db="EMBL/GenBank/DDBJ databases">
        <authorList>
            <person name="Jaros S."/>
            <person name="Januszkiewicz K."/>
            <person name="Wedrychowicz H."/>
        </authorList>
    </citation>
    <scope>NUCLEOTIDE SEQUENCE [LARGE SCALE GENOMIC DNA]</scope>
    <source>
        <strain evidence="8 9">DSM 9297</strain>
    </source>
</reference>
<feature type="region of interest" description="Disordered" evidence="5">
    <location>
        <begin position="509"/>
        <end position="533"/>
    </location>
</feature>
<dbReference type="STRING" id="43928.SAMN05443636_2849"/>
<sequence>MDWYRLLRSAGTRRLSVDQRALVALRVAVGLLLLTDLLLCTRSLVFFYTDGGSLPRSALFARFPITANLSVHALFGGAWWVGLLFVAAAVAATALALGRWTKIAAACSLVLLVSLHARNPIALNGGDSLLRRTLLWSLFLPLGTGLTFETRAQCRHPAAVGLLVQPIVLYVVNAVIKLRGDVWLSGEAVKYVFRIDALTRFVGEYLAAYPTLLDALGTAWVMLLCCSPLLVLTTGRARATVVAVFASAHVGMALTLGIGLFPLIGVAALIPYLPPTAWDKVEGSWNRSVKTARRVGGERRAAFEDLWEKVCRQIGRLGRGRSLGAAPPMKPMEPLRQRIGTAGSGGRTGSTSSLVSVDRGRIATRIRRIGRAVAATMVVVVLIWNTASLGYVEVPQPEAVEVSPQETRWDMFAPSPPTRDVWYVAVGTLEDGERVEVIRGGEPTWARSERRWSSYPSARWRKYLEVVRWSDDDWLQRHFASGLCARWDATHRSRLSRVTVYVLSRSVQSSTEPNASEGPSVRRTRVRTHECSS</sequence>
<evidence type="ECO:0000256" key="6">
    <source>
        <dbReference type="SAM" id="Phobius"/>
    </source>
</evidence>
<evidence type="ECO:0000256" key="1">
    <source>
        <dbReference type="ARBA" id="ARBA00004127"/>
    </source>
</evidence>
<evidence type="ECO:0000313" key="8">
    <source>
        <dbReference type="EMBL" id="SHH55953.1"/>
    </source>
</evidence>
<evidence type="ECO:0000259" key="7">
    <source>
        <dbReference type="SMART" id="SM00752"/>
    </source>
</evidence>
<name>A0A1M5TZY2_9EURY</name>
<keyword evidence="9" id="KW-1185">Reference proteome</keyword>